<dbReference type="EMBL" id="FTMN01000020">
    <property type="protein sequence ID" value="SIR07888.1"/>
    <property type="molecule type" value="Genomic_DNA"/>
</dbReference>
<evidence type="ECO:0000256" key="1">
    <source>
        <dbReference type="SAM" id="Phobius"/>
    </source>
</evidence>
<dbReference type="RefSeq" id="WP_139327280.1">
    <property type="nucleotide sequence ID" value="NZ_FTMN01000020.1"/>
</dbReference>
<feature type="transmembrane region" description="Helical" evidence="1">
    <location>
        <begin position="32"/>
        <end position="52"/>
    </location>
</feature>
<dbReference type="Proteomes" id="UP000186895">
    <property type="component" value="Unassembled WGS sequence"/>
</dbReference>
<keyword evidence="1" id="KW-1133">Transmembrane helix</keyword>
<sequence length="197" mass="22340">MSYLLIVLALLATVVGIRGDTWNHQRQGLRKVSITGWVAFALACSIAAFSIVKEYQENSEKQENERKLLFKRLDGLDSLATQSWYLSSMFKSIAKDIDDRPELYELSLNQLRFMKDELSRSQSSYAQVLDRSERIALEHLMLQVTGSLHGLTLEKQVTNSSDFEYLATEALEANITFCQSIKEKNPLCYMGETVGAN</sequence>
<keyword evidence="3" id="KW-1185">Reference proteome</keyword>
<evidence type="ECO:0000313" key="3">
    <source>
        <dbReference type="Proteomes" id="UP000186895"/>
    </source>
</evidence>
<name>A0A1N6XZZ1_9GAMM</name>
<dbReference type="AlphaFoldDB" id="A0A1N6XZZ1"/>
<protein>
    <submittedName>
        <fullName evidence="2">Uncharacterized protein</fullName>
    </submittedName>
</protein>
<keyword evidence="1" id="KW-0812">Transmembrane</keyword>
<proteinExistence type="predicted"/>
<keyword evidence="1" id="KW-0472">Membrane</keyword>
<gene>
    <name evidence="2" type="ORF">SAMN05421647_1203</name>
</gene>
<evidence type="ECO:0000313" key="2">
    <source>
        <dbReference type="EMBL" id="SIR07888.1"/>
    </source>
</evidence>
<reference evidence="2 3" key="1">
    <citation type="submission" date="2017-01" db="EMBL/GenBank/DDBJ databases">
        <authorList>
            <person name="Mah S.A."/>
            <person name="Swanson W.J."/>
            <person name="Moy G.W."/>
            <person name="Vacquier V.D."/>
        </authorList>
    </citation>
    <scope>NUCLEOTIDE SEQUENCE [LARGE SCALE GENOMIC DNA]</scope>
    <source>
        <strain evidence="2 3">DSM 7027</strain>
    </source>
</reference>
<accession>A0A1N6XZZ1</accession>
<organism evidence="2 3">
    <name type="scientific">Marinobacterium stanieri</name>
    <dbReference type="NCBI Taxonomy" id="49186"/>
    <lineage>
        <taxon>Bacteria</taxon>
        <taxon>Pseudomonadati</taxon>
        <taxon>Pseudomonadota</taxon>
        <taxon>Gammaproteobacteria</taxon>
        <taxon>Oceanospirillales</taxon>
        <taxon>Oceanospirillaceae</taxon>
        <taxon>Marinobacterium</taxon>
    </lineage>
</organism>